<dbReference type="PANTHER" id="PTHR16288:SF0">
    <property type="entry name" value="TRNA (GUANINE-N(7)-)-METHYLTRANSFERASE NON-CATALYTIC SUBUNIT WDR4"/>
    <property type="match status" value="1"/>
</dbReference>
<dbReference type="Gene3D" id="2.130.10.10">
    <property type="entry name" value="YVTN repeat-like/Quinoprotein amine dehydrogenase"/>
    <property type="match status" value="1"/>
</dbReference>
<feature type="compositionally biased region" description="Acidic residues" evidence="8">
    <location>
        <begin position="267"/>
        <end position="277"/>
    </location>
</feature>
<dbReference type="GO" id="GO:0005829">
    <property type="term" value="C:cytosol"/>
    <property type="evidence" value="ECO:0007669"/>
    <property type="project" value="TreeGrafter"/>
</dbReference>
<dbReference type="UniPathway" id="UPA00989"/>
<evidence type="ECO:0000256" key="2">
    <source>
        <dbReference type="ARBA" id="ARBA00022574"/>
    </source>
</evidence>
<proteinExistence type="inferred from homology"/>
<evidence type="ECO:0000256" key="6">
    <source>
        <dbReference type="HAMAP-Rule" id="MF_03056"/>
    </source>
</evidence>
<dbReference type="GO" id="GO:0106004">
    <property type="term" value="P:tRNA (guanine-N7)-methylation"/>
    <property type="evidence" value="ECO:0007669"/>
    <property type="project" value="UniProtKB-UniRule"/>
</dbReference>
<dbReference type="SUPFAM" id="SSF50978">
    <property type="entry name" value="WD40 repeat-like"/>
    <property type="match status" value="1"/>
</dbReference>
<feature type="compositionally biased region" description="Basic and acidic residues" evidence="8">
    <location>
        <begin position="537"/>
        <end position="546"/>
    </location>
</feature>
<keyword evidence="3 6" id="KW-0819">tRNA processing</keyword>
<evidence type="ECO:0000256" key="8">
    <source>
        <dbReference type="SAM" id="MobiDB-lite"/>
    </source>
</evidence>
<comment type="pathway">
    <text evidence="6">tRNA modification; N(7)-methylguanine-tRNA biosynthesis.</text>
</comment>
<keyword evidence="2 6" id="KW-0853">WD repeat</keyword>
<comment type="similarity">
    <text evidence="6">Belongs to the WD repeat TRM82 family.</text>
</comment>
<dbReference type="InterPro" id="IPR036322">
    <property type="entry name" value="WD40_repeat_dom_sf"/>
</dbReference>
<feature type="compositionally biased region" description="Basic and acidic residues" evidence="8">
    <location>
        <begin position="556"/>
        <end position="586"/>
    </location>
</feature>
<dbReference type="Pfam" id="PF00400">
    <property type="entry name" value="WD40"/>
    <property type="match status" value="2"/>
</dbReference>
<dbReference type="STRING" id="1328759.A0A5C2S5B3"/>
<sequence>MAHYPPTHLVLEQDISLLVSGYHFHVLNPTTGDLLQSTATFADDVLEKLRKSGPIRCVAVDAKRAHITTTGDDKKLKVWSSVTDNLQLVNERELPKKPTEVSFTQDGQTIVVSDKFGDVFSYPLHPEPLSMSSSEQASTSKRGSLTSHENPSNGTLILGHASMLTTFLLTPDERYIVTADRDEHIRVSWYPQGYNIERYCLGHEKFVSALHIPSFQPSTLVSGGGDPMLKVWDWMSGKLLASINVFPTVEPYIKVKAPKRRRGGSDGDGDGEGEGGEGEQKKGKGRGRRNRGKGKGKNKEEAREDSADVEEAEATEPKANEEHGDSPMPDAAAQDPGKGDTQASSAAPEEVLVFVAHRISSVDRGKHGRFIIFNAVGATALFYTALPAEGKSNMPVHTVEFGVPVSDFTVGPNGDVWALLDAEWSDPPSAEKPQFVRLLTWDGATVRLSEATSSDSKLLASLNSNCLVPATPEDLKALDLYSDLSSMPKNVDPEHDPLIRDTLSEAAAVDLDTDGKGLTQRELGRLKKKKALLAKIQEKEQQKRGASEVAETQAEAGREVKRTRSESGEGDGKDKEAVYEEDVEMK</sequence>
<feature type="region of interest" description="Disordered" evidence="8">
    <location>
        <begin position="127"/>
        <end position="152"/>
    </location>
</feature>
<evidence type="ECO:0000256" key="7">
    <source>
        <dbReference type="PROSITE-ProRule" id="PRU00221"/>
    </source>
</evidence>
<accession>A0A5C2S5B3</accession>
<dbReference type="InterPro" id="IPR015943">
    <property type="entry name" value="WD40/YVTN_repeat-like_dom_sf"/>
</dbReference>
<organism evidence="9 10">
    <name type="scientific">Lentinus tigrinus ALCF2SS1-6</name>
    <dbReference type="NCBI Taxonomy" id="1328759"/>
    <lineage>
        <taxon>Eukaryota</taxon>
        <taxon>Fungi</taxon>
        <taxon>Dikarya</taxon>
        <taxon>Basidiomycota</taxon>
        <taxon>Agaricomycotina</taxon>
        <taxon>Agaricomycetes</taxon>
        <taxon>Polyporales</taxon>
        <taxon>Polyporaceae</taxon>
        <taxon>Lentinus</taxon>
    </lineage>
</organism>
<feature type="compositionally biased region" description="Basic and acidic residues" evidence="8">
    <location>
        <begin position="315"/>
        <end position="325"/>
    </location>
</feature>
<keyword evidence="10" id="KW-1185">Reference proteome</keyword>
<protein>
    <submittedName>
        <fullName evidence="9">WD40 repeat-like protein</fullName>
    </submittedName>
</protein>
<dbReference type="PROSITE" id="PS50082">
    <property type="entry name" value="WD_REPEATS_2"/>
    <property type="match status" value="1"/>
</dbReference>
<gene>
    <name evidence="9" type="ORF">L227DRAFT_504235</name>
</gene>
<feature type="repeat" description="WD" evidence="7">
    <location>
        <begin position="200"/>
        <end position="242"/>
    </location>
</feature>
<dbReference type="InterPro" id="IPR028884">
    <property type="entry name" value="Trm82"/>
</dbReference>
<keyword evidence="5 6" id="KW-0539">Nucleus</keyword>
<dbReference type="Proteomes" id="UP000313359">
    <property type="component" value="Unassembled WGS sequence"/>
</dbReference>
<evidence type="ECO:0000313" key="9">
    <source>
        <dbReference type="EMBL" id="RPD58935.1"/>
    </source>
</evidence>
<reference evidence="9" key="1">
    <citation type="journal article" date="2018" name="Genome Biol. Evol.">
        <title>Genomics and development of Lentinus tigrinus, a white-rot wood-decaying mushroom with dimorphic fruiting bodies.</title>
        <authorList>
            <person name="Wu B."/>
            <person name="Xu Z."/>
            <person name="Knudson A."/>
            <person name="Carlson A."/>
            <person name="Chen N."/>
            <person name="Kovaka S."/>
            <person name="LaButti K."/>
            <person name="Lipzen A."/>
            <person name="Pennachio C."/>
            <person name="Riley R."/>
            <person name="Schakwitz W."/>
            <person name="Umezawa K."/>
            <person name="Ohm R.A."/>
            <person name="Grigoriev I.V."/>
            <person name="Nagy L.G."/>
            <person name="Gibbons J."/>
            <person name="Hibbett D."/>
        </authorList>
    </citation>
    <scope>NUCLEOTIDE SEQUENCE [LARGE SCALE GENOMIC DNA]</scope>
    <source>
        <strain evidence="9">ALCF2SS1-6</strain>
    </source>
</reference>
<dbReference type="PANTHER" id="PTHR16288">
    <property type="entry name" value="WD40 REPEAT PROTEIN 4"/>
    <property type="match status" value="1"/>
</dbReference>
<feature type="region of interest" description="Disordered" evidence="8">
    <location>
        <begin position="257"/>
        <end position="345"/>
    </location>
</feature>
<comment type="subcellular location">
    <subcellularLocation>
        <location evidence="1 6">Nucleus</location>
    </subcellularLocation>
</comment>
<comment type="function">
    <text evidence="6">Required for the formation of N(7)-methylguanine at position 46 (m7G46) in tRNA. In the complex, it is required to stabilize and induce conformational changes of the catalytic subunit.</text>
</comment>
<dbReference type="OrthoDB" id="339900at2759"/>
<name>A0A5C2S5B3_9APHY</name>
<dbReference type="SMART" id="SM00320">
    <property type="entry name" value="WD40"/>
    <property type="match status" value="3"/>
</dbReference>
<feature type="compositionally biased region" description="Basic and acidic residues" evidence="8">
    <location>
        <begin position="297"/>
        <end position="306"/>
    </location>
</feature>
<dbReference type="HAMAP" id="MF_03056">
    <property type="entry name" value="TRM82"/>
    <property type="match status" value="1"/>
</dbReference>
<evidence type="ECO:0000256" key="4">
    <source>
        <dbReference type="ARBA" id="ARBA00022737"/>
    </source>
</evidence>
<dbReference type="AlphaFoldDB" id="A0A5C2S5B3"/>
<evidence type="ECO:0000256" key="3">
    <source>
        <dbReference type="ARBA" id="ARBA00022694"/>
    </source>
</evidence>
<dbReference type="GO" id="GO:0043527">
    <property type="term" value="C:tRNA methyltransferase complex"/>
    <property type="evidence" value="ECO:0007669"/>
    <property type="project" value="TreeGrafter"/>
</dbReference>
<dbReference type="EMBL" id="ML122272">
    <property type="protein sequence ID" value="RPD58935.1"/>
    <property type="molecule type" value="Genomic_DNA"/>
</dbReference>
<keyword evidence="4 6" id="KW-0677">Repeat</keyword>
<feature type="compositionally biased region" description="Polar residues" evidence="8">
    <location>
        <begin position="130"/>
        <end position="152"/>
    </location>
</feature>
<dbReference type="GO" id="GO:0005634">
    <property type="term" value="C:nucleus"/>
    <property type="evidence" value="ECO:0007669"/>
    <property type="project" value="UniProtKB-SubCell"/>
</dbReference>
<evidence type="ECO:0000256" key="5">
    <source>
        <dbReference type="ARBA" id="ARBA00023242"/>
    </source>
</evidence>
<feature type="compositionally biased region" description="Basic residues" evidence="8">
    <location>
        <begin position="283"/>
        <end position="296"/>
    </location>
</feature>
<dbReference type="InterPro" id="IPR001680">
    <property type="entry name" value="WD40_rpt"/>
</dbReference>
<feature type="region of interest" description="Disordered" evidence="8">
    <location>
        <begin position="537"/>
        <end position="586"/>
    </location>
</feature>
<evidence type="ECO:0000313" key="10">
    <source>
        <dbReference type="Proteomes" id="UP000313359"/>
    </source>
</evidence>
<evidence type="ECO:0000256" key="1">
    <source>
        <dbReference type="ARBA" id="ARBA00004123"/>
    </source>
</evidence>